<evidence type="ECO:0000256" key="8">
    <source>
        <dbReference type="HAMAP-Rule" id="MF_00336"/>
    </source>
</evidence>
<comment type="catalytic activity">
    <reaction evidence="8">
        <text>(7R,8S)-7,8-diammoniononanoate + CO2 + ATP = (4R,5S)-dethiobiotin + ADP + phosphate + 3 H(+)</text>
        <dbReference type="Rhea" id="RHEA:15805"/>
        <dbReference type="ChEBI" id="CHEBI:15378"/>
        <dbReference type="ChEBI" id="CHEBI:16526"/>
        <dbReference type="ChEBI" id="CHEBI:30616"/>
        <dbReference type="ChEBI" id="CHEBI:43474"/>
        <dbReference type="ChEBI" id="CHEBI:149469"/>
        <dbReference type="ChEBI" id="CHEBI:149473"/>
        <dbReference type="ChEBI" id="CHEBI:456216"/>
        <dbReference type="EC" id="6.3.3.3"/>
    </reaction>
</comment>
<feature type="binding site" evidence="8">
    <location>
        <begin position="174"/>
        <end position="175"/>
    </location>
    <ligand>
        <name>ATP</name>
        <dbReference type="ChEBI" id="CHEBI:30616"/>
    </ligand>
</feature>
<dbReference type="GO" id="GO:0005829">
    <property type="term" value="C:cytosol"/>
    <property type="evidence" value="ECO:0007669"/>
    <property type="project" value="TreeGrafter"/>
</dbReference>
<organism evidence="9 10">
    <name type="scientific">Hydrogenophilus thermoluteolus</name>
    <name type="common">Pseudomonas hydrogenothermophila</name>
    <dbReference type="NCBI Taxonomy" id="297"/>
    <lineage>
        <taxon>Bacteria</taxon>
        <taxon>Pseudomonadati</taxon>
        <taxon>Pseudomonadota</taxon>
        <taxon>Hydrogenophilia</taxon>
        <taxon>Hydrogenophilales</taxon>
        <taxon>Hydrogenophilaceae</taxon>
        <taxon>Hydrogenophilus</taxon>
    </lineage>
</organism>
<keyword evidence="4 8" id="KW-0547">Nucleotide-binding</keyword>
<evidence type="ECO:0000256" key="1">
    <source>
        <dbReference type="ARBA" id="ARBA00022490"/>
    </source>
</evidence>
<dbReference type="UniPathway" id="UPA00078">
    <property type="reaction ID" value="UER00161"/>
</dbReference>
<dbReference type="RefSeq" id="WP_119335300.1">
    <property type="nucleotide sequence ID" value="NZ_AP018558.1"/>
</dbReference>
<feature type="active site" evidence="8">
    <location>
        <position position="39"/>
    </location>
</feature>
<comment type="subcellular location">
    <subcellularLocation>
        <location evidence="8">Cytoplasm</location>
    </subcellularLocation>
</comment>
<keyword evidence="10" id="KW-1185">Reference proteome</keyword>
<proteinExistence type="inferred from homology"/>
<dbReference type="GO" id="GO:0009102">
    <property type="term" value="P:biotin biosynthetic process"/>
    <property type="evidence" value="ECO:0007669"/>
    <property type="project" value="UniProtKB-UniRule"/>
</dbReference>
<dbReference type="PIRSF" id="PIRSF006755">
    <property type="entry name" value="DTB_synth"/>
    <property type="match status" value="1"/>
</dbReference>
<keyword evidence="3 8" id="KW-0479">Metal-binding</keyword>
<dbReference type="FunFam" id="3.40.50.300:FF:000292">
    <property type="entry name" value="ATP-dependent dethiobiotin synthetase BioD"/>
    <property type="match status" value="1"/>
</dbReference>
<feature type="binding site" evidence="8">
    <location>
        <position position="18"/>
    </location>
    <ligand>
        <name>Mg(2+)</name>
        <dbReference type="ChEBI" id="CHEBI:18420"/>
    </ligand>
</feature>
<dbReference type="PANTHER" id="PTHR43210">
    <property type="entry name" value="DETHIOBIOTIN SYNTHETASE"/>
    <property type="match status" value="1"/>
</dbReference>
<comment type="similarity">
    <text evidence="8">Belongs to the dethiobiotin synthetase family.</text>
</comment>
<dbReference type="KEGG" id="htl:HPTL_1309"/>
<comment type="function">
    <text evidence="8">Catalyzes a mechanistically unusual reaction, the ATP-dependent insertion of CO2 between the N7 and N8 nitrogen atoms of 7,8-diaminopelargonic acid (DAPA, also called 7,8-diammoniononanoate) to form a ureido ring.</text>
</comment>
<sequence>MTATAYFVTGTDTEIGKTTVTAILLRQAAAEGKRAAGLKPIAAGVEASGANADVAALIAASNVPLPRDVVNPYCFAEPISPHLAAQHEGVTIDFAVIRRAVDTARTQCDLLFVEGVGGFHAPLSETTTVADLAVALNLPVLLVVGMRLGCLNHALLTVEAITARDLLFAGWIANQIDPEMAAFAENLATLQARLSAPCWGVVRYGAHALSHPVTP</sequence>
<dbReference type="GO" id="GO:0042803">
    <property type="term" value="F:protein homodimerization activity"/>
    <property type="evidence" value="ECO:0007669"/>
    <property type="project" value="UniProtKB-ARBA"/>
</dbReference>
<name>A0A2Z6DYL3_HYDTE</name>
<dbReference type="CDD" id="cd03109">
    <property type="entry name" value="DTBS"/>
    <property type="match status" value="1"/>
</dbReference>
<feature type="binding site" evidence="8">
    <location>
        <position position="53"/>
    </location>
    <ligand>
        <name>ATP</name>
        <dbReference type="ChEBI" id="CHEBI:30616"/>
    </ligand>
</feature>
<dbReference type="SUPFAM" id="SSF52540">
    <property type="entry name" value="P-loop containing nucleoside triphosphate hydrolases"/>
    <property type="match status" value="1"/>
</dbReference>
<evidence type="ECO:0000256" key="2">
    <source>
        <dbReference type="ARBA" id="ARBA00022598"/>
    </source>
</evidence>
<evidence type="ECO:0000313" key="9">
    <source>
        <dbReference type="EMBL" id="BBD77573.1"/>
    </source>
</evidence>
<accession>A0A2Z6DYL3</accession>
<dbReference type="Pfam" id="PF13500">
    <property type="entry name" value="AAA_26"/>
    <property type="match status" value="1"/>
</dbReference>
<dbReference type="HAMAP" id="MF_00336">
    <property type="entry name" value="BioD"/>
    <property type="match status" value="1"/>
</dbReference>
<feature type="binding site" evidence="8">
    <location>
        <begin position="14"/>
        <end position="19"/>
    </location>
    <ligand>
        <name>ATP</name>
        <dbReference type="ChEBI" id="CHEBI:30616"/>
    </ligand>
</feature>
<feature type="binding site" evidence="8">
    <location>
        <position position="53"/>
    </location>
    <ligand>
        <name>Mg(2+)</name>
        <dbReference type="ChEBI" id="CHEBI:18420"/>
    </ligand>
</feature>
<dbReference type="PANTHER" id="PTHR43210:SF5">
    <property type="entry name" value="DETHIOBIOTIN SYNTHETASE"/>
    <property type="match status" value="1"/>
</dbReference>
<keyword evidence="6 8" id="KW-0067">ATP-binding</keyword>
<evidence type="ECO:0000256" key="6">
    <source>
        <dbReference type="ARBA" id="ARBA00022840"/>
    </source>
</evidence>
<dbReference type="EC" id="6.3.3.3" evidence="8"/>
<dbReference type="Gene3D" id="3.40.50.300">
    <property type="entry name" value="P-loop containing nucleotide triphosphate hydrolases"/>
    <property type="match status" value="1"/>
</dbReference>
<evidence type="ECO:0000256" key="5">
    <source>
        <dbReference type="ARBA" id="ARBA00022756"/>
    </source>
</evidence>
<dbReference type="GO" id="GO:0000287">
    <property type="term" value="F:magnesium ion binding"/>
    <property type="evidence" value="ECO:0007669"/>
    <property type="project" value="UniProtKB-UniRule"/>
</dbReference>
<feature type="binding site" evidence="8">
    <location>
        <position position="114"/>
    </location>
    <ligand>
        <name>Mg(2+)</name>
        <dbReference type="ChEBI" id="CHEBI:18420"/>
    </ligand>
</feature>
<keyword evidence="2 8" id="KW-0436">Ligase</keyword>
<protein>
    <recommendedName>
        <fullName evidence="8">ATP-dependent dethiobiotin synthetase BioD</fullName>
        <ecNumber evidence="8">6.3.3.3</ecNumber>
    </recommendedName>
    <alternativeName>
        <fullName evidence="8">DTB synthetase</fullName>
        <shortName evidence="8">DTBS</shortName>
    </alternativeName>
    <alternativeName>
        <fullName evidence="8">Dethiobiotin synthase</fullName>
    </alternativeName>
</protein>
<evidence type="ECO:0000256" key="4">
    <source>
        <dbReference type="ARBA" id="ARBA00022741"/>
    </source>
</evidence>
<dbReference type="EMBL" id="AP018558">
    <property type="protein sequence ID" value="BBD77573.1"/>
    <property type="molecule type" value="Genomic_DNA"/>
</dbReference>
<reference evidence="9 10" key="1">
    <citation type="submission" date="2018-04" db="EMBL/GenBank/DDBJ databases">
        <title>Complete genome sequence of Hydrogenophilus thermoluteolus TH-1.</title>
        <authorList>
            <person name="Arai H."/>
        </authorList>
    </citation>
    <scope>NUCLEOTIDE SEQUENCE [LARGE SCALE GENOMIC DNA]</scope>
    <source>
        <strain evidence="9 10">TH-1</strain>
    </source>
</reference>
<feature type="binding site" evidence="8">
    <location>
        <begin position="114"/>
        <end position="117"/>
    </location>
    <ligand>
        <name>ATP</name>
        <dbReference type="ChEBI" id="CHEBI:30616"/>
    </ligand>
</feature>
<comment type="subunit">
    <text evidence="8">Homodimer.</text>
</comment>
<comment type="caution">
    <text evidence="8">Lacks conserved residue(s) required for the propagation of feature annotation.</text>
</comment>
<keyword evidence="7 8" id="KW-0460">Magnesium</keyword>
<evidence type="ECO:0000256" key="3">
    <source>
        <dbReference type="ARBA" id="ARBA00022723"/>
    </source>
</evidence>
<dbReference type="AlphaFoldDB" id="A0A2Z6DYL3"/>
<comment type="pathway">
    <text evidence="8">Cofactor biosynthesis; biotin biosynthesis; biotin from 7,8-diaminononanoate: step 1/2.</text>
</comment>
<gene>
    <name evidence="8 9" type="primary">bioD</name>
    <name evidence="9" type="ORF">HPTL_1309</name>
</gene>
<evidence type="ECO:0000313" key="10">
    <source>
        <dbReference type="Proteomes" id="UP000262004"/>
    </source>
</evidence>
<comment type="cofactor">
    <cofactor evidence="8">
        <name>Mg(2+)</name>
        <dbReference type="ChEBI" id="CHEBI:18420"/>
    </cofactor>
</comment>
<dbReference type="GO" id="GO:0005524">
    <property type="term" value="F:ATP binding"/>
    <property type="evidence" value="ECO:0007669"/>
    <property type="project" value="UniProtKB-UniRule"/>
</dbReference>
<dbReference type="Proteomes" id="UP000262004">
    <property type="component" value="Chromosome"/>
</dbReference>
<evidence type="ECO:0000256" key="7">
    <source>
        <dbReference type="ARBA" id="ARBA00022842"/>
    </source>
</evidence>
<dbReference type="InterPro" id="IPR004472">
    <property type="entry name" value="DTB_synth_BioD"/>
</dbReference>
<dbReference type="NCBIfam" id="TIGR00347">
    <property type="entry name" value="bioD"/>
    <property type="match status" value="1"/>
</dbReference>
<dbReference type="GO" id="GO:0004141">
    <property type="term" value="F:dethiobiotin synthase activity"/>
    <property type="evidence" value="ECO:0007669"/>
    <property type="project" value="UniProtKB-UniRule"/>
</dbReference>
<dbReference type="OrthoDB" id="9802097at2"/>
<keyword evidence="1 8" id="KW-0963">Cytoplasm</keyword>
<keyword evidence="5 8" id="KW-0093">Biotin biosynthesis</keyword>
<dbReference type="InterPro" id="IPR027417">
    <property type="entry name" value="P-loop_NTPase"/>
</dbReference>